<protein>
    <recommendedName>
        <fullName evidence="3">F-box domain-containing protein</fullName>
    </recommendedName>
</protein>
<reference evidence="1 2" key="1">
    <citation type="journal article" date="2018" name="Evol. Lett.">
        <title>Horizontal gene cluster transfer increased hallucinogenic mushroom diversity.</title>
        <authorList>
            <person name="Reynolds H.T."/>
            <person name="Vijayakumar V."/>
            <person name="Gluck-Thaler E."/>
            <person name="Korotkin H.B."/>
            <person name="Matheny P.B."/>
            <person name="Slot J.C."/>
        </authorList>
    </citation>
    <scope>NUCLEOTIDE SEQUENCE [LARGE SCALE GENOMIC DNA]</scope>
    <source>
        <strain evidence="1 2">2629</strain>
    </source>
</reference>
<sequence>MSNMEPPPAPKVSLDVLHRIIDNFDPYYVCGYQALSQCALVAKALRPYCQRKLFAFMDITYDICRVDDWLRLHTPIDTLESKRFLRIITESPVLATYIRTLKIRLEPRSMRVPRKPKCNLKTVSSLITSLDTFALCCPQELGWMNLDGHIQNSIVSVFERNDLKELDFEMRDIPLKLFALSPNLRTISAPSLTNEVKNDHHAPPRSIPLASLEVWSMHRFSRGLGGVETYFTDPKCPISLSHLNKLWLNNLLYDHKVVSSILSLCASSVTELELGFRLPTPGFDMPYSEAVSPNLSDFAKLRSFRIVGHIETEWETEFGEITQTTFSQIPWITGIVKTLPVLEPRLKLTLQIQCHNLSLEAVDEIAPSLGHLVDIIDVREAKFKSPRLNFALLEKNPPPAVAESQPNLRQEVQTKLEENEHLKKLGRYVTFGPD</sequence>
<accession>A0A409Y9U2</accession>
<comment type="caution">
    <text evidence="1">The sequence shown here is derived from an EMBL/GenBank/DDBJ whole genome shotgun (WGS) entry which is preliminary data.</text>
</comment>
<dbReference type="Proteomes" id="UP000284842">
    <property type="component" value="Unassembled WGS sequence"/>
</dbReference>
<proteinExistence type="predicted"/>
<name>A0A409Y9U2_9AGAR</name>
<evidence type="ECO:0000313" key="1">
    <source>
        <dbReference type="EMBL" id="PPQ99779.1"/>
    </source>
</evidence>
<gene>
    <name evidence="1" type="ORF">CVT24_009682</name>
</gene>
<organism evidence="1 2">
    <name type="scientific">Panaeolus cyanescens</name>
    <dbReference type="NCBI Taxonomy" id="181874"/>
    <lineage>
        <taxon>Eukaryota</taxon>
        <taxon>Fungi</taxon>
        <taxon>Dikarya</taxon>
        <taxon>Basidiomycota</taxon>
        <taxon>Agaricomycotina</taxon>
        <taxon>Agaricomycetes</taxon>
        <taxon>Agaricomycetidae</taxon>
        <taxon>Agaricales</taxon>
        <taxon>Agaricineae</taxon>
        <taxon>Galeropsidaceae</taxon>
        <taxon>Panaeolus</taxon>
    </lineage>
</organism>
<evidence type="ECO:0008006" key="3">
    <source>
        <dbReference type="Google" id="ProtNLM"/>
    </source>
</evidence>
<dbReference type="AlphaFoldDB" id="A0A409Y9U2"/>
<dbReference type="InParanoid" id="A0A409Y9U2"/>
<evidence type="ECO:0000313" key="2">
    <source>
        <dbReference type="Proteomes" id="UP000284842"/>
    </source>
</evidence>
<dbReference type="EMBL" id="NHTK01001347">
    <property type="protein sequence ID" value="PPQ99779.1"/>
    <property type="molecule type" value="Genomic_DNA"/>
</dbReference>
<dbReference type="OrthoDB" id="2745898at2759"/>
<keyword evidence="2" id="KW-1185">Reference proteome</keyword>